<protein>
    <submittedName>
        <fullName evidence="1">Uncharacterized protein</fullName>
    </submittedName>
</protein>
<evidence type="ECO:0000313" key="2">
    <source>
        <dbReference type="Proteomes" id="UP001064048"/>
    </source>
</evidence>
<keyword evidence="2" id="KW-1185">Reference proteome</keyword>
<dbReference type="Proteomes" id="UP001064048">
    <property type="component" value="Chromosome 10"/>
</dbReference>
<sequence length="80" mass="9508">MGGDEVSERCWNASDDIQQFMMQHRWDLDKSSFLNLWDYFQRKAQEKVYKETIGAHLTSAGRRFTTTALQLWLLTTKTKF</sequence>
<reference evidence="1 2" key="1">
    <citation type="journal article" date="2022" name="Genome Biol. Evol.">
        <title>The Spruce Budworm Genome: Reconstructing the Evolutionary History of Antifreeze Proteins.</title>
        <authorList>
            <person name="Beliveau C."/>
            <person name="Gagne P."/>
            <person name="Picq S."/>
            <person name="Vernygora O."/>
            <person name="Keeling C.I."/>
            <person name="Pinkney K."/>
            <person name="Doucet D."/>
            <person name="Wen F."/>
            <person name="Johnston J.S."/>
            <person name="Maaroufi H."/>
            <person name="Boyle B."/>
            <person name="Laroche J."/>
            <person name="Dewar K."/>
            <person name="Juretic N."/>
            <person name="Blackburn G."/>
            <person name="Nisole A."/>
            <person name="Brunet B."/>
            <person name="Brandao M."/>
            <person name="Lumley L."/>
            <person name="Duan J."/>
            <person name="Quan G."/>
            <person name="Lucarotti C.J."/>
            <person name="Roe A.D."/>
            <person name="Sperling F.A.H."/>
            <person name="Levesque R.C."/>
            <person name="Cusson M."/>
        </authorList>
    </citation>
    <scope>NUCLEOTIDE SEQUENCE [LARGE SCALE GENOMIC DNA]</scope>
    <source>
        <strain evidence="1">Glfc:IPQL:Cfum</strain>
    </source>
</reference>
<organism evidence="1 2">
    <name type="scientific">Choristoneura fumiferana</name>
    <name type="common">Spruce budworm moth</name>
    <name type="synonym">Archips fumiferana</name>
    <dbReference type="NCBI Taxonomy" id="7141"/>
    <lineage>
        <taxon>Eukaryota</taxon>
        <taxon>Metazoa</taxon>
        <taxon>Ecdysozoa</taxon>
        <taxon>Arthropoda</taxon>
        <taxon>Hexapoda</taxon>
        <taxon>Insecta</taxon>
        <taxon>Pterygota</taxon>
        <taxon>Neoptera</taxon>
        <taxon>Endopterygota</taxon>
        <taxon>Lepidoptera</taxon>
        <taxon>Glossata</taxon>
        <taxon>Ditrysia</taxon>
        <taxon>Tortricoidea</taxon>
        <taxon>Tortricidae</taxon>
        <taxon>Tortricinae</taxon>
        <taxon>Choristoneura</taxon>
    </lineage>
</organism>
<dbReference type="EMBL" id="CM046110">
    <property type="protein sequence ID" value="KAI8422559.1"/>
    <property type="molecule type" value="Genomic_DNA"/>
</dbReference>
<gene>
    <name evidence="1" type="ORF">MSG28_006359</name>
</gene>
<proteinExistence type="predicted"/>
<name>A0ACC0JEP8_CHOFU</name>
<evidence type="ECO:0000313" key="1">
    <source>
        <dbReference type="EMBL" id="KAI8422559.1"/>
    </source>
</evidence>
<accession>A0ACC0JEP8</accession>
<comment type="caution">
    <text evidence="1">The sequence shown here is derived from an EMBL/GenBank/DDBJ whole genome shotgun (WGS) entry which is preliminary data.</text>
</comment>